<keyword evidence="2" id="KW-1185">Reference proteome</keyword>
<gene>
    <name evidence="1" type="ORF">ABB30_05015</name>
</gene>
<name>A0A0R0DID8_9GAMM</name>
<dbReference type="AlphaFoldDB" id="A0A0R0DID8"/>
<reference evidence="1 2" key="1">
    <citation type="submission" date="2015-05" db="EMBL/GenBank/DDBJ databases">
        <title>Genome sequencing and analysis of members of genus Stenotrophomonas.</title>
        <authorList>
            <person name="Patil P.P."/>
            <person name="Midha S."/>
            <person name="Patil P.B."/>
        </authorList>
    </citation>
    <scope>NUCLEOTIDE SEQUENCE [LARGE SCALE GENOMIC DNA]</scope>
    <source>
        <strain evidence="1 2">DSM 24757</strain>
    </source>
</reference>
<evidence type="ECO:0000313" key="1">
    <source>
        <dbReference type="EMBL" id="KRG78087.1"/>
    </source>
</evidence>
<dbReference type="STRING" id="336566.ABB30_05015"/>
<accession>A0A0R0DID8</accession>
<evidence type="ECO:0000313" key="2">
    <source>
        <dbReference type="Proteomes" id="UP000050956"/>
    </source>
</evidence>
<proteinExistence type="predicted"/>
<comment type="caution">
    <text evidence="1">The sequence shown here is derived from an EMBL/GenBank/DDBJ whole genome shotgun (WGS) entry which is preliminary data.</text>
</comment>
<dbReference type="EMBL" id="LDJM01000012">
    <property type="protein sequence ID" value="KRG78087.1"/>
    <property type="molecule type" value="Genomic_DNA"/>
</dbReference>
<organism evidence="1 2">
    <name type="scientific">Stenotrophomonas ginsengisoli</name>
    <dbReference type="NCBI Taxonomy" id="336566"/>
    <lineage>
        <taxon>Bacteria</taxon>
        <taxon>Pseudomonadati</taxon>
        <taxon>Pseudomonadota</taxon>
        <taxon>Gammaproteobacteria</taxon>
        <taxon>Lysobacterales</taxon>
        <taxon>Lysobacteraceae</taxon>
        <taxon>Stenotrophomonas</taxon>
    </lineage>
</organism>
<dbReference type="Proteomes" id="UP000050956">
    <property type="component" value="Unassembled WGS sequence"/>
</dbReference>
<protein>
    <submittedName>
        <fullName evidence="1">Uncharacterized protein</fullName>
    </submittedName>
</protein>
<dbReference type="PATRIC" id="fig|336566.3.peg.341"/>
<sequence>MNAVGNPYIAAAARQSVQFIDNARAELAPGGWNGRLEFPGIYCVQFDKPDQAASVTTSLLADGTIALARVE</sequence>